<name>A0A385EE50_9CAUD</name>
<evidence type="ECO:0000313" key="1">
    <source>
        <dbReference type="EMBL" id="AXQ69930.1"/>
    </source>
</evidence>
<proteinExistence type="predicted"/>
<sequence length="82" mass="8942">MASKLPATKAGRAAFSIIQGALEPLGFGIEFETNSKHNFVVASRRGRRWTFGISKGGNARADHYTNYARKFARRVLAEAAAT</sequence>
<dbReference type="EMBL" id="MH588547">
    <property type="protein sequence ID" value="AXQ69930.1"/>
    <property type="molecule type" value="Genomic_DNA"/>
</dbReference>
<keyword evidence="2" id="KW-1185">Reference proteome</keyword>
<organism evidence="1 2">
    <name type="scientific">Caulobacter phage CcrSC</name>
    <dbReference type="NCBI Taxonomy" id="2283272"/>
    <lineage>
        <taxon>Viruses</taxon>
        <taxon>Duplodnaviria</taxon>
        <taxon>Heunggongvirae</taxon>
        <taxon>Uroviricota</taxon>
        <taxon>Caudoviricetes</taxon>
        <taxon>Jeanschmidtviridae</taxon>
        <taxon>Bertelyvirus</taxon>
        <taxon>Bertelyvirus SC</taxon>
    </lineage>
</organism>
<reference evidence="1" key="2">
    <citation type="submission" date="2021-07" db="EMBL/GenBank/DDBJ databases">
        <title>Giant CbK-like Caulobacter bacteriophages have genetically divergent genomes.</title>
        <authorList>
            <person name="Wilson K."/>
            <person name="Ely B."/>
        </authorList>
    </citation>
    <scope>NUCLEOTIDE SEQUENCE</scope>
</reference>
<dbReference type="Proteomes" id="UP000259683">
    <property type="component" value="Segment"/>
</dbReference>
<evidence type="ECO:0000313" key="2">
    <source>
        <dbReference type="Proteomes" id="UP000259683"/>
    </source>
</evidence>
<protein>
    <submittedName>
        <fullName evidence="1">Uncharacterized protein</fullName>
    </submittedName>
</protein>
<gene>
    <name evidence="1" type="ORF">CcrSC_gp348</name>
</gene>
<reference evidence="1" key="1">
    <citation type="submission" date="2018-07" db="EMBL/GenBank/DDBJ databases">
        <authorList>
            <person name="Wilson K.M."/>
            <person name="Ely B."/>
        </authorList>
    </citation>
    <scope>NUCLEOTIDE SEQUENCE</scope>
</reference>
<accession>A0A385EE50</accession>